<dbReference type="Gene3D" id="3.40.50.720">
    <property type="entry name" value="NAD(P)-binding Rossmann-like Domain"/>
    <property type="match status" value="1"/>
</dbReference>
<dbReference type="EMBL" id="FYEX01000001">
    <property type="protein sequence ID" value="SNC61960.1"/>
    <property type="molecule type" value="Genomic_DNA"/>
</dbReference>
<sequence>MTKLTVLVTGATAGFGQAIAKRYLAEGHKVVAAGRRVDRLEQLKKSLPADQQTRLHTVVLDVTDKEAVFALPAKLPADFAGVNVLVNNAGLALGLEPAHKVDLTDWERMVDTNIKGLMYMTRAFLPGMVERGRGHVFNLGSIAGRYPYPGGNVYGGTKAFVRQFSLNLKSDLLGTPIRVTDVSPGLCSGTEFSNVRFKGDDEKAAKVYDGVQALTATDIAESVYWASTLPAHVNINVIEMMPACQASGPLAVYRN</sequence>
<reference evidence="4 5" key="1">
    <citation type="submission" date="2017-06" db="EMBL/GenBank/DDBJ databases">
        <authorList>
            <person name="Kim H.J."/>
            <person name="Triplett B.A."/>
        </authorList>
    </citation>
    <scope>NUCLEOTIDE SEQUENCE [LARGE SCALE GENOMIC DNA]</scope>
    <source>
        <strain evidence="4 5">MWH-VicM1</strain>
    </source>
</reference>
<dbReference type="PRINTS" id="PR00081">
    <property type="entry name" value="GDHRDH"/>
</dbReference>
<evidence type="ECO:0000256" key="1">
    <source>
        <dbReference type="ARBA" id="ARBA00006484"/>
    </source>
</evidence>
<dbReference type="OrthoDB" id="9810734at2"/>
<comment type="similarity">
    <text evidence="1 3">Belongs to the short-chain dehydrogenases/reductases (SDR) family.</text>
</comment>
<dbReference type="PANTHER" id="PTHR42901:SF1">
    <property type="entry name" value="ALCOHOL DEHYDROGENASE"/>
    <property type="match status" value="1"/>
</dbReference>
<gene>
    <name evidence="4" type="ORF">SAMN06295916_0581</name>
</gene>
<dbReference type="InterPro" id="IPR002347">
    <property type="entry name" value="SDR_fam"/>
</dbReference>
<organism evidence="4 5">
    <name type="scientific">Polynucleobacter victoriensis</name>
    <dbReference type="NCBI Taxonomy" id="2049319"/>
    <lineage>
        <taxon>Bacteria</taxon>
        <taxon>Pseudomonadati</taxon>
        <taxon>Pseudomonadota</taxon>
        <taxon>Betaproteobacteria</taxon>
        <taxon>Burkholderiales</taxon>
        <taxon>Burkholderiaceae</taxon>
        <taxon>Polynucleobacter</taxon>
    </lineage>
</organism>
<keyword evidence="5" id="KW-1185">Reference proteome</keyword>
<evidence type="ECO:0000256" key="2">
    <source>
        <dbReference type="ARBA" id="ARBA00023002"/>
    </source>
</evidence>
<dbReference type="Pfam" id="PF00106">
    <property type="entry name" value="adh_short"/>
    <property type="match status" value="1"/>
</dbReference>
<name>A0A212T7W8_9BURK</name>
<evidence type="ECO:0000256" key="3">
    <source>
        <dbReference type="RuleBase" id="RU000363"/>
    </source>
</evidence>
<dbReference type="AlphaFoldDB" id="A0A212T7W8"/>
<dbReference type="SUPFAM" id="SSF51735">
    <property type="entry name" value="NAD(P)-binding Rossmann-fold domains"/>
    <property type="match status" value="1"/>
</dbReference>
<dbReference type="InterPro" id="IPR036291">
    <property type="entry name" value="NAD(P)-bd_dom_sf"/>
</dbReference>
<evidence type="ECO:0000313" key="5">
    <source>
        <dbReference type="Proteomes" id="UP000197215"/>
    </source>
</evidence>
<dbReference type="RefSeq" id="WP_088812470.1">
    <property type="nucleotide sequence ID" value="NZ_FYEX01000001.1"/>
</dbReference>
<dbReference type="PRINTS" id="PR00080">
    <property type="entry name" value="SDRFAMILY"/>
</dbReference>
<dbReference type="PANTHER" id="PTHR42901">
    <property type="entry name" value="ALCOHOL DEHYDROGENASE"/>
    <property type="match status" value="1"/>
</dbReference>
<dbReference type="Proteomes" id="UP000197215">
    <property type="component" value="Unassembled WGS sequence"/>
</dbReference>
<protein>
    <submittedName>
        <fullName evidence="4">3-hydroxy acid dehydrogenase / malonic semialdehyde reductase</fullName>
    </submittedName>
</protein>
<dbReference type="FunFam" id="3.40.50.720:FF:000047">
    <property type="entry name" value="NADP-dependent L-serine/L-allo-threonine dehydrogenase"/>
    <property type="match status" value="1"/>
</dbReference>
<dbReference type="CDD" id="cd05346">
    <property type="entry name" value="SDR_c5"/>
    <property type="match status" value="1"/>
</dbReference>
<evidence type="ECO:0000313" key="4">
    <source>
        <dbReference type="EMBL" id="SNC61960.1"/>
    </source>
</evidence>
<proteinExistence type="inferred from homology"/>
<keyword evidence="2" id="KW-0560">Oxidoreductase</keyword>
<dbReference type="GO" id="GO:0016616">
    <property type="term" value="F:oxidoreductase activity, acting on the CH-OH group of donors, NAD or NADP as acceptor"/>
    <property type="evidence" value="ECO:0007669"/>
    <property type="project" value="UniProtKB-ARBA"/>
</dbReference>
<accession>A0A212T7W8</accession>